<accession>A0A9Q3INT7</accession>
<name>A0A9Q3INT7_9BASI</name>
<comment type="caution">
    <text evidence="1">The sequence shown here is derived from an EMBL/GenBank/DDBJ whole genome shotgun (WGS) entry which is preliminary data.</text>
</comment>
<sequence>MKDLGKEDMILGIQVRHLSNSVSLLKSHFIEEISQIYNVYELPPLKTSLKPHMQLEPPSRKEIEELKPTGINYRSTVGYLNYISSNKRPDITFLGQSSFSVIRKSRNTPLERVPEISQISSPCQESLS</sequence>
<keyword evidence="2" id="KW-1185">Reference proteome</keyword>
<reference evidence="1" key="1">
    <citation type="submission" date="2021-03" db="EMBL/GenBank/DDBJ databases">
        <title>Draft genome sequence of rust myrtle Austropuccinia psidii MF-1, a brazilian biotype.</title>
        <authorList>
            <person name="Quecine M.C."/>
            <person name="Pachon D.M.R."/>
            <person name="Bonatelli M.L."/>
            <person name="Correr F.H."/>
            <person name="Franceschini L.M."/>
            <person name="Leite T.F."/>
            <person name="Margarido G.R.A."/>
            <person name="Almeida C.A."/>
            <person name="Ferrarezi J.A."/>
            <person name="Labate C.A."/>
        </authorList>
    </citation>
    <scope>NUCLEOTIDE SEQUENCE</scope>
    <source>
        <strain evidence="1">MF-1</strain>
    </source>
</reference>
<proteinExistence type="predicted"/>
<evidence type="ECO:0000313" key="2">
    <source>
        <dbReference type="Proteomes" id="UP000765509"/>
    </source>
</evidence>
<evidence type="ECO:0000313" key="1">
    <source>
        <dbReference type="EMBL" id="MBW0547272.1"/>
    </source>
</evidence>
<dbReference type="Proteomes" id="UP000765509">
    <property type="component" value="Unassembled WGS sequence"/>
</dbReference>
<organism evidence="1 2">
    <name type="scientific">Austropuccinia psidii MF-1</name>
    <dbReference type="NCBI Taxonomy" id="1389203"/>
    <lineage>
        <taxon>Eukaryota</taxon>
        <taxon>Fungi</taxon>
        <taxon>Dikarya</taxon>
        <taxon>Basidiomycota</taxon>
        <taxon>Pucciniomycotina</taxon>
        <taxon>Pucciniomycetes</taxon>
        <taxon>Pucciniales</taxon>
        <taxon>Sphaerophragmiaceae</taxon>
        <taxon>Austropuccinia</taxon>
    </lineage>
</organism>
<protein>
    <submittedName>
        <fullName evidence="1">Uncharacterized protein</fullName>
    </submittedName>
</protein>
<dbReference type="OrthoDB" id="414945at2759"/>
<gene>
    <name evidence="1" type="ORF">O181_086987</name>
</gene>
<dbReference type="EMBL" id="AVOT02052338">
    <property type="protein sequence ID" value="MBW0547272.1"/>
    <property type="molecule type" value="Genomic_DNA"/>
</dbReference>
<dbReference type="AlphaFoldDB" id="A0A9Q3INT7"/>